<proteinExistence type="inferred from homology"/>
<comment type="caution">
    <text evidence="4">The sequence shown here is derived from an EMBL/GenBank/DDBJ whole genome shotgun (WGS) entry which is preliminary data.</text>
</comment>
<keyword evidence="3" id="KW-0378">Hydrolase</keyword>
<reference evidence="4 5" key="1">
    <citation type="submission" date="2018-01" db="EMBL/GenBank/DDBJ databases">
        <title>Novel co-symbiosis in the lucinid bivalve Phacoides pectinatus.</title>
        <authorList>
            <person name="Lim S.J."/>
            <person name="Davis B.G."/>
            <person name="Gill D.E."/>
            <person name="Engel A.S."/>
            <person name="Anderson L.C."/>
            <person name="Campbell B.J."/>
        </authorList>
    </citation>
    <scope>NUCLEOTIDE SEQUENCE [LARGE SCALE GENOMIC DNA]</scope>
    <source>
        <strain evidence="4">N3_P5</strain>
    </source>
</reference>
<protein>
    <submittedName>
        <fullName evidence="4">Endonuclease I</fullName>
    </submittedName>
</protein>
<dbReference type="GO" id="GO:0004519">
    <property type="term" value="F:endonuclease activity"/>
    <property type="evidence" value="ECO:0007669"/>
    <property type="project" value="UniProtKB-KW"/>
</dbReference>
<dbReference type="Proteomes" id="UP000250928">
    <property type="component" value="Unassembled WGS sequence"/>
</dbReference>
<evidence type="ECO:0000256" key="1">
    <source>
        <dbReference type="ARBA" id="ARBA00006429"/>
    </source>
</evidence>
<comment type="similarity">
    <text evidence="1">Belongs to the EndA/NucM nuclease family.</text>
</comment>
<accession>A0A657Q1I2</accession>
<organism evidence="4 5">
    <name type="scientific">Candidatus Sedimenticola endophacoides</name>
    <dbReference type="NCBI Taxonomy" id="2548426"/>
    <lineage>
        <taxon>Bacteria</taxon>
        <taxon>Pseudomonadati</taxon>
        <taxon>Pseudomonadota</taxon>
        <taxon>Gammaproteobacteria</taxon>
        <taxon>Chromatiales</taxon>
        <taxon>Sedimenticolaceae</taxon>
        <taxon>Sedimenticola</taxon>
    </lineage>
</organism>
<keyword evidence="2" id="KW-0540">Nuclease</keyword>
<evidence type="ECO:0000313" key="5">
    <source>
        <dbReference type="Proteomes" id="UP000250928"/>
    </source>
</evidence>
<keyword evidence="4" id="KW-0255">Endonuclease</keyword>
<name>A0A657Q1I2_9GAMM</name>
<dbReference type="PANTHER" id="PTHR33607:SF2">
    <property type="entry name" value="ENDONUCLEASE-1"/>
    <property type="match status" value="1"/>
</dbReference>
<evidence type="ECO:0000256" key="3">
    <source>
        <dbReference type="ARBA" id="ARBA00022801"/>
    </source>
</evidence>
<dbReference type="InterPro" id="IPR044925">
    <property type="entry name" value="His-Me_finger_sf"/>
</dbReference>
<dbReference type="InterPro" id="IPR007346">
    <property type="entry name" value="Endonuclease-I"/>
</dbReference>
<dbReference type="AlphaFoldDB" id="A0A657Q1I2"/>
<dbReference type="PANTHER" id="PTHR33607">
    <property type="entry name" value="ENDONUCLEASE-1"/>
    <property type="match status" value="1"/>
</dbReference>
<gene>
    <name evidence="4" type="ORF">C3L24_04050</name>
</gene>
<dbReference type="GO" id="GO:0016787">
    <property type="term" value="F:hydrolase activity"/>
    <property type="evidence" value="ECO:0007669"/>
    <property type="project" value="UniProtKB-KW"/>
</dbReference>
<evidence type="ECO:0000256" key="2">
    <source>
        <dbReference type="ARBA" id="ARBA00022722"/>
    </source>
</evidence>
<dbReference type="EMBL" id="PQCO01000146">
    <property type="protein sequence ID" value="PUE03858.1"/>
    <property type="molecule type" value="Genomic_DNA"/>
</dbReference>
<evidence type="ECO:0000313" key="4">
    <source>
        <dbReference type="EMBL" id="PUE03858.1"/>
    </source>
</evidence>
<dbReference type="SUPFAM" id="SSF54060">
    <property type="entry name" value="His-Me finger endonucleases"/>
    <property type="match status" value="1"/>
</dbReference>
<dbReference type="Pfam" id="PF04231">
    <property type="entry name" value="Endonuclease_1"/>
    <property type="match status" value="1"/>
</dbReference>
<sequence>MRPLLLLLCLLPLSACPEQERGQRFFTEYREVYPLFWGRLYAGGGETLYCARRFDPDKGRGINIEHVFPMAWVMNAEGCRSRRQCRERSPRFNRIEADMHNLYPARSDINEARASLAFGEIPGEQRRFGGCDFELGPRQRLVEPRPAVRGNIARAMFHMHETYGLTLFKRQGRLLQRWNRADPPDAEERRRNREIEAIQGTRNRFIDDPGAADRLTF</sequence>